<dbReference type="RefSeq" id="WP_163110954.1">
    <property type="nucleotide sequence ID" value="NZ_JAAAWP010000003.1"/>
</dbReference>
<dbReference type="SUPFAM" id="SSF55874">
    <property type="entry name" value="ATPase domain of HSP90 chaperone/DNA topoisomerase II/histidine kinase"/>
    <property type="match status" value="1"/>
</dbReference>
<dbReference type="Pfam" id="PF02518">
    <property type="entry name" value="HATPase_c"/>
    <property type="match status" value="1"/>
</dbReference>
<dbReference type="AlphaFoldDB" id="A0A6L9MSF9"/>
<dbReference type="EC" id="2.7.13.3" evidence="2"/>
<evidence type="ECO:0000313" key="11">
    <source>
        <dbReference type="Proteomes" id="UP000478837"/>
    </source>
</evidence>
<dbReference type="SUPFAM" id="SSF55781">
    <property type="entry name" value="GAF domain-like"/>
    <property type="match status" value="1"/>
</dbReference>
<keyword evidence="5" id="KW-0547">Nucleotide-binding</keyword>
<protein>
    <recommendedName>
        <fullName evidence="2">histidine kinase</fullName>
        <ecNumber evidence="2">2.7.13.3</ecNumber>
    </recommendedName>
</protein>
<feature type="domain" description="Histidine kinase" evidence="9">
    <location>
        <begin position="180"/>
        <end position="390"/>
    </location>
</feature>
<dbReference type="GO" id="GO:0000156">
    <property type="term" value="F:phosphorelay response regulator activity"/>
    <property type="evidence" value="ECO:0007669"/>
    <property type="project" value="TreeGrafter"/>
</dbReference>
<dbReference type="InterPro" id="IPR005467">
    <property type="entry name" value="His_kinase_dom"/>
</dbReference>
<gene>
    <name evidence="10" type="ORF">GTW09_06375</name>
</gene>
<dbReference type="Gene3D" id="3.30.565.10">
    <property type="entry name" value="Histidine kinase-like ATPase, C-terminal domain"/>
    <property type="match status" value="1"/>
</dbReference>
<keyword evidence="3" id="KW-0597">Phosphoprotein</keyword>
<reference evidence="10 11" key="1">
    <citation type="submission" date="2020-01" db="EMBL/GenBank/DDBJ databases">
        <title>Genomes of bacteria type strains.</title>
        <authorList>
            <person name="Chen J."/>
            <person name="Zhu S."/>
            <person name="Yang J."/>
        </authorList>
    </citation>
    <scope>NUCLEOTIDE SEQUENCE [LARGE SCALE GENOMIC DNA]</scope>
    <source>
        <strain evidence="10 11">LMG 22958</strain>
    </source>
</reference>
<dbReference type="SMART" id="SM00387">
    <property type="entry name" value="HATPase_c"/>
    <property type="match status" value="1"/>
</dbReference>
<evidence type="ECO:0000313" key="10">
    <source>
        <dbReference type="EMBL" id="NDW21139.1"/>
    </source>
</evidence>
<dbReference type="GO" id="GO:0030295">
    <property type="term" value="F:protein kinase activator activity"/>
    <property type="evidence" value="ECO:0007669"/>
    <property type="project" value="TreeGrafter"/>
</dbReference>
<keyword evidence="4" id="KW-0808">Transferase</keyword>
<dbReference type="PRINTS" id="PR00344">
    <property type="entry name" value="BCTRLSENSOR"/>
</dbReference>
<name>A0A6L9MSF9_9ALTE</name>
<evidence type="ECO:0000256" key="6">
    <source>
        <dbReference type="ARBA" id="ARBA00022777"/>
    </source>
</evidence>
<dbReference type="Gene3D" id="1.10.287.130">
    <property type="match status" value="1"/>
</dbReference>
<dbReference type="InterPro" id="IPR003661">
    <property type="entry name" value="HisK_dim/P_dom"/>
</dbReference>
<dbReference type="PANTHER" id="PTHR42878:SF7">
    <property type="entry name" value="SENSOR HISTIDINE KINASE GLRK"/>
    <property type="match status" value="1"/>
</dbReference>
<evidence type="ECO:0000256" key="2">
    <source>
        <dbReference type="ARBA" id="ARBA00012438"/>
    </source>
</evidence>
<dbReference type="PROSITE" id="PS50109">
    <property type="entry name" value="HIS_KIN"/>
    <property type="match status" value="1"/>
</dbReference>
<dbReference type="GO" id="GO:0005524">
    <property type="term" value="F:ATP binding"/>
    <property type="evidence" value="ECO:0007669"/>
    <property type="project" value="UniProtKB-KW"/>
</dbReference>
<dbReference type="InterPro" id="IPR003594">
    <property type="entry name" value="HATPase_dom"/>
</dbReference>
<keyword evidence="6" id="KW-0418">Kinase</keyword>
<dbReference type="SMART" id="SM00388">
    <property type="entry name" value="HisKA"/>
    <property type="match status" value="1"/>
</dbReference>
<dbReference type="InterPro" id="IPR004358">
    <property type="entry name" value="Sig_transdc_His_kin-like_C"/>
</dbReference>
<evidence type="ECO:0000256" key="5">
    <source>
        <dbReference type="ARBA" id="ARBA00022741"/>
    </source>
</evidence>
<dbReference type="SUPFAM" id="SSF47384">
    <property type="entry name" value="Homodimeric domain of signal transducing histidine kinase"/>
    <property type="match status" value="1"/>
</dbReference>
<proteinExistence type="predicted"/>
<keyword evidence="11" id="KW-1185">Reference proteome</keyword>
<sequence length="390" mass="43606">MSTTTSTDISAIQTIDAIPHIMEMLADITGLRFICVARVTQQEWTMCSVLDRVEFNLKPGDQLDIQTTFCNSVRMSQKPIVIEHASNDEEYQKSPIPGLYGFESYFSYPIYDTEGNFFGTICGLDPLPAKLKTESITQQISSFAALISRQITLYESLEDTKAELFDEQSAAKLREQYIAILGHDIRTPLSSIKMGIDFLSDLPQEHTAKTILKRMNNSVSRMTRLISDVMDFTHGKMGSSIPLEKKHTNNLGALLRYTVSELELTHSECAIKYHININTPVFCDPDRLSQVLSNLLTNAIVHGDITKPIHVYADLVDNELIIRVTNSGEPIAKESMSRLFQPFWRHEKQKDAGGLGLGLFIASQIASAHEGVLSVNSDKKQTEFVLAIPT</sequence>
<evidence type="ECO:0000259" key="9">
    <source>
        <dbReference type="PROSITE" id="PS50109"/>
    </source>
</evidence>
<dbReference type="Pfam" id="PF00512">
    <property type="entry name" value="HisKA"/>
    <property type="match status" value="1"/>
</dbReference>
<dbReference type="CDD" id="cd00082">
    <property type="entry name" value="HisKA"/>
    <property type="match status" value="1"/>
</dbReference>
<dbReference type="EMBL" id="JAAAWP010000003">
    <property type="protein sequence ID" value="NDW21139.1"/>
    <property type="molecule type" value="Genomic_DNA"/>
</dbReference>
<dbReference type="InterPro" id="IPR003018">
    <property type="entry name" value="GAF"/>
</dbReference>
<dbReference type="PANTHER" id="PTHR42878">
    <property type="entry name" value="TWO-COMPONENT HISTIDINE KINASE"/>
    <property type="match status" value="1"/>
</dbReference>
<keyword evidence="7" id="KW-0067">ATP-binding</keyword>
<dbReference type="Gene3D" id="3.30.450.40">
    <property type="match status" value="1"/>
</dbReference>
<accession>A0A6L9MSF9</accession>
<comment type="catalytic activity">
    <reaction evidence="1">
        <text>ATP + protein L-histidine = ADP + protein N-phospho-L-histidine.</text>
        <dbReference type="EC" id="2.7.13.3"/>
    </reaction>
</comment>
<dbReference type="Pfam" id="PF01590">
    <property type="entry name" value="GAF"/>
    <property type="match status" value="1"/>
</dbReference>
<dbReference type="GO" id="GO:0007234">
    <property type="term" value="P:osmosensory signaling via phosphorelay pathway"/>
    <property type="evidence" value="ECO:0007669"/>
    <property type="project" value="TreeGrafter"/>
</dbReference>
<keyword evidence="8" id="KW-0902">Two-component regulatory system</keyword>
<dbReference type="InterPro" id="IPR036097">
    <property type="entry name" value="HisK_dim/P_sf"/>
</dbReference>
<organism evidence="10 11">
    <name type="scientific">Alteromonas hispanica</name>
    <dbReference type="NCBI Taxonomy" id="315421"/>
    <lineage>
        <taxon>Bacteria</taxon>
        <taxon>Pseudomonadati</taxon>
        <taxon>Pseudomonadota</taxon>
        <taxon>Gammaproteobacteria</taxon>
        <taxon>Alteromonadales</taxon>
        <taxon>Alteromonadaceae</taxon>
        <taxon>Alteromonas/Salinimonas group</taxon>
        <taxon>Alteromonas</taxon>
    </lineage>
</organism>
<dbReference type="GO" id="GO:0000155">
    <property type="term" value="F:phosphorelay sensor kinase activity"/>
    <property type="evidence" value="ECO:0007669"/>
    <property type="project" value="InterPro"/>
</dbReference>
<evidence type="ECO:0000256" key="1">
    <source>
        <dbReference type="ARBA" id="ARBA00000085"/>
    </source>
</evidence>
<evidence type="ECO:0000256" key="4">
    <source>
        <dbReference type="ARBA" id="ARBA00022679"/>
    </source>
</evidence>
<comment type="caution">
    <text evidence="10">The sequence shown here is derived from an EMBL/GenBank/DDBJ whole genome shotgun (WGS) entry which is preliminary data.</text>
</comment>
<evidence type="ECO:0000256" key="7">
    <source>
        <dbReference type="ARBA" id="ARBA00022840"/>
    </source>
</evidence>
<dbReference type="InterPro" id="IPR029016">
    <property type="entry name" value="GAF-like_dom_sf"/>
</dbReference>
<evidence type="ECO:0000256" key="8">
    <source>
        <dbReference type="ARBA" id="ARBA00023012"/>
    </source>
</evidence>
<dbReference type="Proteomes" id="UP000478837">
    <property type="component" value="Unassembled WGS sequence"/>
</dbReference>
<evidence type="ECO:0000256" key="3">
    <source>
        <dbReference type="ARBA" id="ARBA00022553"/>
    </source>
</evidence>
<dbReference type="InterPro" id="IPR036890">
    <property type="entry name" value="HATPase_C_sf"/>
</dbReference>
<dbReference type="InterPro" id="IPR050351">
    <property type="entry name" value="BphY/WalK/GraS-like"/>
</dbReference>